<feature type="transmembrane region" description="Helical" evidence="1">
    <location>
        <begin position="66"/>
        <end position="89"/>
    </location>
</feature>
<reference evidence="4" key="1">
    <citation type="submission" date="2009-11" db="EMBL/GenBank/DDBJ databases">
        <title>The complete chromosome of Xylanimonas cellulosilytica DSM 15894.</title>
        <authorList>
            <consortium name="US DOE Joint Genome Institute (JGI-PGF)"/>
            <person name="Lucas S."/>
            <person name="Copeland A."/>
            <person name="Lapidus A."/>
            <person name="Glavina del Rio T."/>
            <person name="Dalin E."/>
            <person name="Tice H."/>
            <person name="Bruce D."/>
            <person name="Goodwin L."/>
            <person name="Pitluck S."/>
            <person name="Kyrpides N."/>
            <person name="Mavromatis K."/>
            <person name="Ivanova N."/>
            <person name="Mikhailova N."/>
            <person name="Foster B."/>
            <person name="Clum A."/>
            <person name="Brettin T."/>
            <person name="Detter J.C."/>
            <person name="Han C."/>
            <person name="Larimer F."/>
            <person name="Land M."/>
            <person name="Hauser L."/>
            <person name="Markowitz V."/>
            <person name="Cheng J.F."/>
            <person name="Hugenholtz P."/>
            <person name="Woyke T."/>
            <person name="Wu D."/>
            <person name="Gehrich-Schroeter G."/>
            <person name="Schneider S."/>
            <person name="Pukall S.R."/>
            <person name="Klenk H.P."/>
            <person name="Eisen J.A."/>
        </authorList>
    </citation>
    <scope>NUCLEOTIDE SEQUENCE [LARGE SCALE GENOMIC DNA]</scope>
    <source>
        <strain evidence="4">DSM 15894 / CECT 5975 / LMG 20990 / XIL07</strain>
    </source>
</reference>
<dbReference type="Proteomes" id="UP000002255">
    <property type="component" value="Chromosome"/>
</dbReference>
<evidence type="ECO:0000256" key="1">
    <source>
        <dbReference type="SAM" id="Phobius"/>
    </source>
</evidence>
<proteinExistence type="predicted"/>
<protein>
    <recommendedName>
        <fullName evidence="2">Membrane protein NfeD2 N-terminal transmembrane domain-containing protein</fullName>
    </recommendedName>
</protein>
<keyword evidence="1" id="KW-1133">Transmembrane helix</keyword>
<dbReference type="InterPro" id="IPR058653">
    <property type="entry name" value="NfeD2_TM"/>
</dbReference>
<keyword evidence="1" id="KW-0472">Membrane</keyword>
<dbReference type="EMBL" id="CP001821">
    <property type="protein sequence ID" value="ACZ30932.1"/>
    <property type="molecule type" value="Genomic_DNA"/>
</dbReference>
<gene>
    <name evidence="3" type="ordered locus">Xcel_1913</name>
</gene>
<evidence type="ECO:0000313" key="4">
    <source>
        <dbReference type="Proteomes" id="UP000002255"/>
    </source>
</evidence>
<organism evidence="3 4">
    <name type="scientific">Xylanimonas cellulosilytica (strain DSM 15894 / JCM 12276 / CECT 5975 / KCTC 9989 / LMG 20990 / NBRC 107835 / XIL07)</name>
    <dbReference type="NCBI Taxonomy" id="446471"/>
    <lineage>
        <taxon>Bacteria</taxon>
        <taxon>Bacillati</taxon>
        <taxon>Actinomycetota</taxon>
        <taxon>Actinomycetes</taxon>
        <taxon>Micrococcales</taxon>
        <taxon>Promicromonosporaceae</taxon>
        <taxon>Xylanimonas</taxon>
    </lineage>
</organism>
<sequence length="170" mass="16766">MPVTTGFLVVGIVATLVALLALVFDGVFDAFDIDLPGDGSVSVLAVTGGLGAFGWSGVALESLADLPPWATVLISLCVGVVIAAGCAWLTTVLRAQSTPDGAGTVAGLAGVTGVMDTAAVPGTPGVVRVLYAGSPRTLTAHVTIDVAAGALVTVTDVVSPDVVRVTPEQA</sequence>
<dbReference type="Pfam" id="PF25842">
    <property type="entry name" value="NfeD_TM"/>
    <property type="match status" value="1"/>
</dbReference>
<dbReference type="STRING" id="446471.Xcel_1913"/>
<feature type="transmembrane region" description="Helical" evidence="1">
    <location>
        <begin position="40"/>
        <end position="60"/>
    </location>
</feature>
<accession>D1BT90</accession>
<feature type="domain" description="Membrane protein NfeD2 N-terminal transmembrane" evidence="2">
    <location>
        <begin position="5"/>
        <end position="84"/>
    </location>
</feature>
<evidence type="ECO:0000313" key="3">
    <source>
        <dbReference type="EMBL" id="ACZ30932.1"/>
    </source>
</evidence>
<name>D1BT90_XYLCX</name>
<dbReference type="HOGENOM" id="CLU_1570053_0_0_11"/>
<keyword evidence="4" id="KW-1185">Reference proteome</keyword>
<evidence type="ECO:0000259" key="2">
    <source>
        <dbReference type="Pfam" id="PF25842"/>
    </source>
</evidence>
<dbReference type="AlphaFoldDB" id="D1BT90"/>
<reference evidence="3 4" key="2">
    <citation type="journal article" date="2010" name="Stand. Genomic Sci.">
        <title>Complete genome sequence of Xylanimonas cellulosilytica type strain (XIL07).</title>
        <authorList>
            <person name="Foster B."/>
            <person name="Pukall R."/>
            <person name="Abt B."/>
            <person name="Nolan M."/>
            <person name="Glavina Del Rio T."/>
            <person name="Chen F."/>
            <person name="Lucas S."/>
            <person name="Tice H."/>
            <person name="Pitluck S."/>
            <person name="Cheng J.-F."/>
            <person name="Chertkov O."/>
            <person name="Brettin T."/>
            <person name="Han C."/>
            <person name="Detter J.C."/>
            <person name="Bruce D."/>
            <person name="Goodwin L."/>
            <person name="Ivanova N."/>
            <person name="Mavromatis K."/>
            <person name="Pati A."/>
            <person name="Mikhailova N."/>
            <person name="Chen A."/>
            <person name="Palaniappan K."/>
            <person name="Land M."/>
            <person name="Hauser L."/>
            <person name="Chang Y.-J."/>
            <person name="Jeffries C.D."/>
            <person name="Chain P."/>
            <person name="Rohde M."/>
            <person name="Goeker M."/>
            <person name="Bristow J."/>
            <person name="Eisen J.A."/>
            <person name="Markowitz V."/>
            <person name="Hugenholtz P."/>
            <person name="Kyrpides N.C."/>
            <person name="Klenk H.-P."/>
            <person name="Lapidus A."/>
        </authorList>
    </citation>
    <scope>NUCLEOTIDE SEQUENCE [LARGE SCALE GENOMIC DNA]</scope>
    <source>
        <strain evidence="4">DSM 15894 / CECT 5975 / LMG 20990 / XIL07</strain>
    </source>
</reference>
<dbReference type="KEGG" id="xce:Xcel_1913"/>
<keyword evidence="1" id="KW-0812">Transmembrane</keyword>
<feature type="transmembrane region" description="Helical" evidence="1">
    <location>
        <begin position="6"/>
        <end position="28"/>
    </location>
</feature>